<proteinExistence type="predicted"/>
<dbReference type="PANTHER" id="PTHR21068:SF50">
    <property type="entry name" value="PROTEIN EARLY-RESPONSIVE TO DEHYDRATION 7, CHLOROPLASTIC-LIKE ISOFORM X1"/>
    <property type="match status" value="1"/>
</dbReference>
<organism evidence="1 2">
    <name type="scientific">Forsythia ovata</name>
    <dbReference type="NCBI Taxonomy" id="205694"/>
    <lineage>
        <taxon>Eukaryota</taxon>
        <taxon>Viridiplantae</taxon>
        <taxon>Streptophyta</taxon>
        <taxon>Embryophyta</taxon>
        <taxon>Tracheophyta</taxon>
        <taxon>Spermatophyta</taxon>
        <taxon>Magnoliopsida</taxon>
        <taxon>eudicotyledons</taxon>
        <taxon>Gunneridae</taxon>
        <taxon>Pentapetalae</taxon>
        <taxon>asterids</taxon>
        <taxon>lamiids</taxon>
        <taxon>Lamiales</taxon>
        <taxon>Oleaceae</taxon>
        <taxon>Forsythieae</taxon>
        <taxon>Forsythia</taxon>
    </lineage>
</organism>
<evidence type="ECO:0000313" key="1">
    <source>
        <dbReference type="EMBL" id="KAL2545380.1"/>
    </source>
</evidence>
<accession>A0ABD1W7A1</accession>
<protein>
    <submittedName>
        <fullName evidence="1">Senescence/dehydration-associated protein-related</fullName>
    </submittedName>
</protein>
<evidence type="ECO:0000313" key="2">
    <source>
        <dbReference type="Proteomes" id="UP001604277"/>
    </source>
</evidence>
<gene>
    <name evidence="1" type="ORF">Fot_14613</name>
</gene>
<dbReference type="EMBL" id="JBFOLJ010000004">
    <property type="protein sequence ID" value="KAL2545380.1"/>
    <property type="molecule type" value="Genomic_DNA"/>
</dbReference>
<sequence length="137" mass="15690">MEGVGEEIQWPLAKDEAAVKLDESYYFFTLRVPSEINEIGYNILDYGLTIAAKGQERVLRELDEVLEKYSEFRVEKATEGGEKGWLVVAKDGSPNEIEEKKKKDEVEKSAAAYRRRKPLNLVLFFKKLVSLKVGFVE</sequence>
<dbReference type="AlphaFoldDB" id="A0ABD1W7A1"/>
<keyword evidence="2" id="KW-1185">Reference proteome</keyword>
<dbReference type="InterPro" id="IPR045036">
    <property type="entry name" value="Spartin-like"/>
</dbReference>
<name>A0ABD1W7A1_9LAMI</name>
<comment type="caution">
    <text evidence="1">The sequence shown here is derived from an EMBL/GenBank/DDBJ whole genome shotgun (WGS) entry which is preliminary data.</text>
</comment>
<reference evidence="2" key="1">
    <citation type="submission" date="2024-07" db="EMBL/GenBank/DDBJ databases">
        <title>Two chromosome-level genome assemblies of Korean endemic species Abeliophyllum distichum and Forsythia ovata (Oleaceae).</title>
        <authorList>
            <person name="Jang H."/>
        </authorList>
    </citation>
    <scope>NUCLEOTIDE SEQUENCE [LARGE SCALE GENOMIC DNA]</scope>
</reference>
<dbReference type="Proteomes" id="UP001604277">
    <property type="component" value="Unassembled WGS sequence"/>
</dbReference>
<dbReference type="PANTHER" id="PTHR21068">
    <property type="entry name" value="SPARTIN"/>
    <property type="match status" value="1"/>
</dbReference>